<feature type="compositionally biased region" description="Low complexity" evidence="4">
    <location>
        <begin position="269"/>
        <end position="284"/>
    </location>
</feature>
<feature type="region of interest" description="Disordered" evidence="4">
    <location>
        <begin position="482"/>
        <end position="535"/>
    </location>
</feature>
<dbReference type="GO" id="GO:0000323">
    <property type="term" value="C:lytic vacuole"/>
    <property type="evidence" value="ECO:0007669"/>
    <property type="project" value="TreeGrafter"/>
</dbReference>
<evidence type="ECO:0000313" key="6">
    <source>
        <dbReference type="Proteomes" id="UP000019804"/>
    </source>
</evidence>
<dbReference type="EMBL" id="KK088420">
    <property type="protein sequence ID" value="EYE95913.1"/>
    <property type="molecule type" value="Genomic_DNA"/>
</dbReference>
<dbReference type="HOGENOM" id="CLU_021590_1_0_1"/>
<dbReference type="GO" id="GO:0035493">
    <property type="term" value="P:SNARE complex assembly"/>
    <property type="evidence" value="ECO:0007669"/>
    <property type="project" value="TreeGrafter"/>
</dbReference>
<dbReference type="Proteomes" id="UP000019804">
    <property type="component" value="Unassembled WGS sequence"/>
</dbReference>
<evidence type="ECO:0000256" key="1">
    <source>
        <dbReference type="ARBA" id="ARBA00009574"/>
    </source>
</evidence>
<dbReference type="Pfam" id="PF10186">
    <property type="entry name" value="ATG14"/>
    <property type="match status" value="1"/>
</dbReference>
<reference evidence="6" key="1">
    <citation type="journal article" date="2014" name="Nat. Commun.">
        <title>Genomic adaptations of the halophilic Dead Sea filamentous fungus Eurotium rubrum.</title>
        <authorList>
            <person name="Kis-Papo T."/>
            <person name="Weig A.R."/>
            <person name="Riley R."/>
            <person name="Persoh D."/>
            <person name="Salamov A."/>
            <person name="Sun H."/>
            <person name="Lipzen A."/>
            <person name="Wasser S.P."/>
            <person name="Rambold G."/>
            <person name="Grigoriev I.V."/>
            <person name="Nevo E."/>
        </authorList>
    </citation>
    <scope>NUCLEOTIDE SEQUENCE [LARGE SCALE GENOMIC DNA]</scope>
    <source>
        <strain evidence="6">CBS 135680</strain>
    </source>
</reference>
<name>A0A017SFY1_ASPRC</name>
<comment type="similarity">
    <text evidence="1">Belongs to the ATG14 family.</text>
</comment>
<dbReference type="PANTHER" id="PTHR15157">
    <property type="entry name" value="UV RADIATION RESISTANCE-ASSOCIATED GENE PROTEIN"/>
    <property type="match status" value="1"/>
</dbReference>
<dbReference type="GO" id="GO:0005768">
    <property type="term" value="C:endosome"/>
    <property type="evidence" value="ECO:0007669"/>
    <property type="project" value="TreeGrafter"/>
</dbReference>
<keyword evidence="6" id="KW-1185">Reference proteome</keyword>
<dbReference type="PANTHER" id="PTHR15157:SF13">
    <property type="entry name" value="AUTOPHAGY-RELATED PROTEIN 14"/>
    <property type="match status" value="1"/>
</dbReference>
<accession>A0A017SFY1</accession>
<dbReference type="OrthoDB" id="16772at2759"/>
<organism evidence="5 6">
    <name type="scientific">Aspergillus ruber (strain CBS 135680)</name>
    <dbReference type="NCBI Taxonomy" id="1388766"/>
    <lineage>
        <taxon>Eukaryota</taxon>
        <taxon>Fungi</taxon>
        <taxon>Dikarya</taxon>
        <taxon>Ascomycota</taxon>
        <taxon>Pezizomycotina</taxon>
        <taxon>Eurotiomycetes</taxon>
        <taxon>Eurotiomycetidae</taxon>
        <taxon>Eurotiales</taxon>
        <taxon>Aspergillaceae</taxon>
        <taxon>Aspergillus</taxon>
        <taxon>Aspergillus subgen. Aspergillus</taxon>
    </lineage>
</organism>
<proteinExistence type="inferred from homology"/>
<sequence>MSCHVCSRAPNPRLPFYCTTCARSHLYQLRVEHAKVLLEKEAIGKQIEDAITHKETRGRAGEIDGMVPESATQGHSRWTIQAIANRQANSSARTKALRDWVEDLAAEINDKKLDISQRRLTLARQNSDTESAKYQLLEREAAMLTAIQNNARRTEHLWHTLHTKTIDSRIFLCREAANIYGLRQKSKRINGDSKETYVLGGMPLIDLRDMNGVTAAHISTSFSNIAHLLVLVSHYLSLRLPAEITLPHRDYPTATIYAPARSYISRELPSGAPAQSSSSGPAASRTPDTRHYTPRPRPLFIDRNLPKLAREDPRTYALFLEGATLLAWNVSWLCRTQGLNLTSDSWEEVCDIGKNIWQLLVSPPVQTSTLMRAYASRDIPSKSRASKDSPKTTIQRTKTFSMLGHYSHGTAHSFLGASEGTEFMRTWKLPTPTKVVDKLKSTLLGEMASAEWELLEEKEWDDEAQEPSQSLQETLLPVKQRHGRGLGLERSGSTHITPTGAGISRNEDAKPESANEPTITGRSKGTNGWTKLRNR</sequence>
<dbReference type="GeneID" id="63696812"/>
<dbReference type="GO" id="GO:0032991">
    <property type="term" value="C:protein-containing complex"/>
    <property type="evidence" value="ECO:0007669"/>
    <property type="project" value="UniProtKB-ARBA"/>
</dbReference>
<protein>
    <recommendedName>
        <fullName evidence="2">Autophagy-related protein 14</fullName>
    </recommendedName>
</protein>
<dbReference type="AlphaFoldDB" id="A0A017SFY1"/>
<gene>
    <name evidence="5" type="ORF">EURHEDRAFT_411643</name>
</gene>
<evidence type="ECO:0000256" key="2">
    <source>
        <dbReference type="ARBA" id="ARBA00013807"/>
    </source>
</evidence>
<dbReference type="RefSeq" id="XP_040639601.1">
    <property type="nucleotide sequence ID" value="XM_040781688.1"/>
</dbReference>
<feature type="compositionally biased region" description="Polar residues" evidence="4">
    <location>
        <begin position="515"/>
        <end position="529"/>
    </location>
</feature>
<dbReference type="GO" id="GO:0000149">
    <property type="term" value="F:SNARE binding"/>
    <property type="evidence" value="ECO:0007669"/>
    <property type="project" value="TreeGrafter"/>
</dbReference>
<evidence type="ECO:0000256" key="4">
    <source>
        <dbReference type="SAM" id="MobiDB-lite"/>
    </source>
</evidence>
<evidence type="ECO:0000313" key="5">
    <source>
        <dbReference type="EMBL" id="EYE95913.1"/>
    </source>
</evidence>
<dbReference type="InterPro" id="IPR018791">
    <property type="entry name" value="UV_resistance/autophagy_Atg14"/>
</dbReference>
<feature type="region of interest" description="Disordered" evidence="4">
    <location>
        <begin position="268"/>
        <end position="299"/>
    </location>
</feature>
<keyword evidence="3" id="KW-0175">Coiled coil</keyword>
<evidence type="ECO:0000256" key="3">
    <source>
        <dbReference type="ARBA" id="ARBA00023054"/>
    </source>
</evidence>